<dbReference type="InterPro" id="IPR006158">
    <property type="entry name" value="Cobalamin-bd"/>
</dbReference>
<dbReference type="InterPro" id="IPR036724">
    <property type="entry name" value="Cobalamin-bd_sf"/>
</dbReference>
<gene>
    <name evidence="4" type="ORF">K8N75_07510</name>
</gene>
<protein>
    <submittedName>
        <fullName evidence="4">Cobalamin-dependent protein</fullName>
    </submittedName>
</protein>
<feature type="domain" description="B12-binding" evidence="3">
    <location>
        <begin position="216"/>
        <end position="346"/>
    </location>
</feature>
<dbReference type="RefSeq" id="WP_223791459.1">
    <property type="nucleotide sequence ID" value="NZ_JAIOUQ010000007.1"/>
</dbReference>
<evidence type="ECO:0000313" key="4">
    <source>
        <dbReference type="EMBL" id="MBZ2165883.1"/>
    </source>
</evidence>
<reference evidence="5" key="1">
    <citation type="journal article" date="2022" name="Microbiol. Resour. Announc.">
        <title>Draft Genome Sequence of a Methanogenic Archaeon from West Spitsbergen Permafrost.</title>
        <authorList>
            <person name="Trubitsyn V."/>
            <person name="Rivkina E."/>
            <person name="Shcherbakova V."/>
        </authorList>
    </citation>
    <scope>NUCLEOTIDE SEQUENCE [LARGE SCALE GENOMIC DNA]</scope>
    <source>
        <strain evidence="5">VT</strain>
    </source>
</reference>
<dbReference type="Pfam" id="PF02607">
    <property type="entry name" value="B12-binding_2"/>
    <property type="match status" value="1"/>
</dbReference>
<evidence type="ECO:0000259" key="3">
    <source>
        <dbReference type="PROSITE" id="PS51332"/>
    </source>
</evidence>
<dbReference type="AlphaFoldDB" id="A0A8T5UYK0"/>
<dbReference type="GO" id="GO:0046653">
    <property type="term" value="P:tetrahydrofolate metabolic process"/>
    <property type="evidence" value="ECO:0007669"/>
    <property type="project" value="TreeGrafter"/>
</dbReference>
<dbReference type="Pfam" id="PF02310">
    <property type="entry name" value="B12-binding"/>
    <property type="match status" value="1"/>
</dbReference>
<dbReference type="InterPro" id="IPR050554">
    <property type="entry name" value="Met_Synthase/Corrinoid"/>
</dbReference>
<dbReference type="Gene3D" id="3.40.50.280">
    <property type="entry name" value="Cobalamin-binding domain"/>
    <property type="match status" value="1"/>
</dbReference>
<dbReference type="Proteomes" id="UP000825933">
    <property type="component" value="Unassembled WGS sequence"/>
</dbReference>
<name>A0A8T5UYK0_9EURY</name>
<sequence length="346" mass="39332">MNKDAYLLAKEIVTKQFKSQGEFNNYYGESEFKKYIEDTEYSLSYLFEAIEASSPDLFADYISWERIFLVNLGFPEERLKERLEIMEDVIIKNLPPKKSSVAVKYIEESIDNLAIPSNYASFVNADKPLVKLLEQYLKLLLDGDRHSAGKMIMEAVDNGISVKDIYLHVFQSSLYEIGRLWQENKITVGQEHYFTAATQLIMSQLYPYISMNEKTGKVLVAMSVSRELHEIGVRMVADFFEMDGWNTFYLGANTPKDSIIQTIISKKADLVLISATIGSHIGEVIDLVKSVRGCSECSDPKIIVGGYPFRIDMDLWKKVGADGQAEDAETAVEMGEKLVMENYNEF</sequence>
<dbReference type="Gene3D" id="1.10.1240.10">
    <property type="entry name" value="Methionine synthase domain"/>
    <property type="match status" value="1"/>
</dbReference>
<dbReference type="GO" id="GO:0005829">
    <property type="term" value="C:cytosol"/>
    <property type="evidence" value="ECO:0007669"/>
    <property type="project" value="TreeGrafter"/>
</dbReference>
<dbReference type="SUPFAM" id="SSF52242">
    <property type="entry name" value="Cobalamin (vitamin B12)-binding domain"/>
    <property type="match status" value="1"/>
</dbReference>
<dbReference type="GO" id="GO:0008705">
    <property type="term" value="F:methionine synthase activity"/>
    <property type="evidence" value="ECO:0007669"/>
    <property type="project" value="TreeGrafter"/>
</dbReference>
<proteinExistence type="predicted"/>
<dbReference type="Gene3D" id="1.10.490.20">
    <property type="entry name" value="Phycocyanins"/>
    <property type="match status" value="1"/>
</dbReference>
<dbReference type="PANTHER" id="PTHR45833:SF1">
    <property type="entry name" value="METHIONINE SYNTHASE"/>
    <property type="match status" value="1"/>
</dbReference>
<evidence type="ECO:0000313" key="5">
    <source>
        <dbReference type="Proteomes" id="UP000825933"/>
    </source>
</evidence>
<keyword evidence="5" id="KW-1185">Reference proteome</keyword>
<dbReference type="InterPro" id="IPR036594">
    <property type="entry name" value="Meth_synthase_dom"/>
</dbReference>
<keyword evidence="1" id="KW-0479">Metal-binding</keyword>
<evidence type="ECO:0000256" key="2">
    <source>
        <dbReference type="ARBA" id="ARBA00023285"/>
    </source>
</evidence>
<comment type="caution">
    <text evidence="4">The sequence shown here is derived from an EMBL/GenBank/DDBJ whole genome shotgun (WGS) entry which is preliminary data.</text>
</comment>
<evidence type="ECO:0000256" key="1">
    <source>
        <dbReference type="ARBA" id="ARBA00022723"/>
    </source>
</evidence>
<accession>A0A8T5UYK0</accession>
<dbReference type="GO" id="GO:0050667">
    <property type="term" value="P:homocysteine metabolic process"/>
    <property type="evidence" value="ECO:0007669"/>
    <property type="project" value="TreeGrafter"/>
</dbReference>
<keyword evidence="2" id="KW-0170">Cobalt</keyword>
<dbReference type="InterPro" id="IPR003759">
    <property type="entry name" value="Cbl-bd_cap"/>
</dbReference>
<organism evidence="4 5">
    <name type="scientific">Methanobacterium spitsbergense</name>
    <dbReference type="NCBI Taxonomy" id="2874285"/>
    <lineage>
        <taxon>Archaea</taxon>
        <taxon>Methanobacteriati</taxon>
        <taxon>Methanobacteriota</taxon>
        <taxon>Methanomada group</taxon>
        <taxon>Methanobacteria</taxon>
        <taxon>Methanobacteriales</taxon>
        <taxon>Methanobacteriaceae</taxon>
        <taxon>Methanobacterium</taxon>
    </lineage>
</organism>
<dbReference type="PROSITE" id="PS51332">
    <property type="entry name" value="B12_BINDING"/>
    <property type="match status" value="1"/>
</dbReference>
<dbReference type="GO" id="GO:0031419">
    <property type="term" value="F:cobalamin binding"/>
    <property type="evidence" value="ECO:0007669"/>
    <property type="project" value="InterPro"/>
</dbReference>
<dbReference type="InterPro" id="IPR038719">
    <property type="entry name" value="Phycobilisome_asu/bsu_sf"/>
</dbReference>
<dbReference type="EMBL" id="JAIOUQ010000007">
    <property type="protein sequence ID" value="MBZ2165883.1"/>
    <property type="molecule type" value="Genomic_DNA"/>
</dbReference>
<dbReference type="GO" id="GO:0046872">
    <property type="term" value="F:metal ion binding"/>
    <property type="evidence" value="ECO:0007669"/>
    <property type="project" value="UniProtKB-KW"/>
</dbReference>
<dbReference type="PANTHER" id="PTHR45833">
    <property type="entry name" value="METHIONINE SYNTHASE"/>
    <property type="match status" value="1"/>
</dbReference>